<dbReference type="Gene3D" id="1.20.80.10">
    <property type="match status" value="1"/>
</dbReference>
<dbReference type="WBParaSite" id="PTRK_0001006900.1">
    <property type="protein sequence ID" value="PTRK_0001006900.1"/>
    <property type="gene ID" value="PTRK_0001006900"/>
</dbReference>
<dbReference type="GO" id="GO:0008092">
    <property type="term" value="F:cytoskeletal protein binding"/>
    <property type="evidence" value="ECO:0007669"/>
    <property type="project" value="InterPro"/>
</dbReference>
<evidence type="ECO:0000256" key="1">
    <source>
        <dbReference type="ARBA" id="ARBA00004496"/>
    </source>
</evidence>
<accession>A0A0N4ZNF5</accession>
<evidence type="ECO:0000313" key="8">
    <source>
        <dbReference type="Proteomes" id="UP000038045"/>
    </source>
</evidence>
<proteinExistence type="predicted"/>
<sequence>MAAGFFRSLSQRLTSRRTTSEINITTTDKIVNGTQTKIDKRKLVKNGYEVMEKKFDKKKEILCNVTLLDCTIVDFVLNKKCDGKELYDLVYYTLDLEEKDYFGLCYKDRSGIQTWLDPLKKINKQVDEYETKFKFEFRVKFFSSEPSHLREELTKYQFFLQLKNDIANGRLDCDRQTVIDLAGYILQSECGDYDPIKHNAAFVSEFRFYPQQDEDMEISILERYKRCKGQSPAQAEMNYLNRVKELPMYGVDSHFVQGKDGNQYKLGLTPTGMLVADGEQMIGFFRWECMQKLDFKNKKITLVVEDDDDNGKKDRIQLHTFVFNLTSHKACKHLWKCAIEYHTFYRLKFHRTSKGPKTQLFRLGSTFKYRGKTEYENVHRETGRLSRRSTSTFERKPSHRQPPRQSYFNNRIEREELKSKIISNDVALNSTDETINSDTLTFINKSNSGSPISHASSGYISAHNLSQSLTHLNIPIKPQITQTPNNTTLFNSDIKDNRQFKSTFDLINETPHITRIEINNIDTPKIEKILNSKHQSNLSTSGIVS</sequence>
<dbReference type="Proteomes" id="UP000038045">
    <property type="component" value="Unplaced"/>
</dbReference>
<dbReference type="AlphaFoldDB" id="A0A0N4ZNF5"/>
<dbReference type="InterPro" id="IPR019749">
    <property type="entry name" value="Band_41_domain"/>
</dbReference>
<dbReference type="PROSITE" id="PS00661">
    <property type="entry name" value="FERM_2"/>
    <property type="match status" value="1"/>
</dbReference>
<dbReference type="PANTHER" id="PTHR23280">
    <property type="entry name" value="4.1 G PROTEIN"/>
    <property type="match status" value="1"/>
</dbReference>
<dbReference type="FunFam" id="3.10.20.90:FF:000039">
    <property type="entry name" value="Tyrosine-protein phosphatase non-receptor type"/>
    <property type="match status" value="1"/>
</dbReference>
<evidence type="ECO:0000256" key="2">
    <source>
        <dbReference type="ARBA" id="ARBA00004536"/>
    </source>
</evidence>
<dbReference type="CDD" id="cd13186">
    <property type="entry name" value="FERM_C_NBL4_NBL5"/>
    <property type="match status" value="1"/>
</dbReference>
<dbReference type="GO" id="GO:0031032">
    <property type="term" value="P:actomyosin structure organization"/>
    <property type="evidence" value="ECO:0007669"/>
    <property type="project" value="TreeGrafter"/>
</dbReference>
<dbReference type="GO" id="GO:0005912">
    <property type="term" value="C:adherens junction"/>
    <property type="evidence" value="ECO:0007669"/>
    <property type="project" value="UniProtKB-SubCell"/>
</dbReference>
<dbReference type="InterPro" id="IPR014352">
    <property type="entry name" value="FERM/acyl-CoA-bd_prot_sf"/>
</dbReference>
<evidence type="ECO:0000313" key="9">
    <source>
        <dbReference type="WBParaSite" id="PTRK_0001006900.1"/>
    </source>
</evidence>
<dbReference type="GO" id="GO:0005856">
    <property type="term" value="C:cytoskeleton"/>
    <property type="evidence" value="ECO:0007669"/>
    <property type="project" value="TreeGrafter"/>
</dbReference>
<dbReference type="InterPro" id="IPR029071">
    <property type="entry name" value="Ubiquitin-like_domsf"/>
</dbReference>
<dbReference type="InterPro" id="IPR000798">
    <property type="entry name" value="Ez/rad/moesin-like"/>
</dbReference>
<dbReference type="Gene3D" id="2.30.29.30">
    <property type="entry name" value="Pleckstrin-homology domain (PH domain)/Phosphotyrosine-binding domain (PTB)"/>
    <property type="match status" value="1"/>
</dbReference>
<organism evidence="8 9">
    <name type="scientific">Parastrongyloides trichosuri</name>
    <name type="common">Possum-specific nematode worm</name>
    <dbReference type="NCBI Taxonomy" id="131310"/>
    <lineage>
        <taxon>Eukaryota</taxon>
        <taxon>Metazoa</taxon>
        <taxon>Ecdysozoa</taxon>
        <taxon>Nematoda</taxon>
        <taxon>Chromadorea</taxon>
        <taxon>Rhabditida</taxon>
        <taxon>Tylenchina</taxon>
        <taxon>Panagrolaimomorpha</taxon>
        <taxon>Strongyloidoidea</taxon>
        <taxon>Strongyloididae</taxon>
        <taxon>Parastrongyloides</taxon>
    </lineage>
</organism>
<dbReference type="GO" id="GO:0005737">
    <property type="term" value="C:cytoplasm"/>
    <property type="evidence" value="ECO:0007669"/>
    <property type="project" value="UniProtKB-SubCell"/>
</dbReference>
<dbReference type="CDD" id="cd14473">
    <property type="entry name" value="FERM_B-lobe"/>
    <property type="match status" value="1"/>
</dbReference>
<feature type="domain" description="FERM" evidence="7">
    <location>
        <begin position="61"/>
        <end position="349"/>
    </location>
</feature>
<dbReference type="InterPro" id="IPR000299">
    <property type="entry name" value="FERM_domain"/>
</dbReference>
<dbReference type="PRINTS" id="PR00935">
    <property type="entry name" value="BAND41"/>
</dbReference>
<dbReference type="InterPro" id="IPR018979">
    <property type="entry name" value="FERM_N"/>
</dbReference>
<dbReference type="PROSITE" id="PS00660">
    <property type="entry name" value="FERM_1"/>
    <property type="match status" value="1"/>
</dbReference>
<feature type="region of interest" description="Disordered" evidence="6">
    <location>
        <begin position="379"/>
        <end position="407"/>
    </location>
</feature>
<dbReference type="InterPro" id="IPR018980">
    <property type="entry name" value="FERM_PH-like_C"/>
</dbReference>
<comment type="subcellular location">
    <subcellularLocation>
        <location evidence="2">Cell junction</location>
        <location evidence="2">Adherens junction</location>
    </subcellularLocation>
    <subcellularLocation>
        <location evidence="5">Cell projection</location>
        <location evidence="5">Rhabdomere</location>
    </subcellularLocation>
    <subcellularLocation>
        <location evidence="1">Cytoplasm</location>
    </subcellularLocation>
</comment>
<dbReference type="Pfam" id="PF09380">
    <property type="entry name" value="FERM_C"/>
    <property type="match status" value="1"/>
</dbReference>
<dbReference type="PROSITE" id="PS50057">
    <property type="entry name" value="FERM_3"/>
    <property type="match status" value="1"/>
</dbReference>
<dbReference type="InterPro" id="IPR019747">
    <property type="entry name" value="FERM_CS"/>
</dbReference>
<name>A0A0N4ZNF5_PARTI</name>
<evidence type="ECO:0000259" key="7">
    <source>
        <dbReference type="PROSITE" id="PS50057"/>
    </source>
</evidence>
<dbReference type="STRING" id="131310.A0A0N4ZNF5"/>
<dbReference type="PRINTS" id="PR00661">
    <property type="entry name" value="ERMFAMILY"/>
</dbReference>
<dbReference type="Pfam" id="PF09379">
    <property type="entry name" value="FERM_N"/>
    <property type="match status" value="1"/>
</dbReference>
<evidence type="ECO:0000256" key="3">
    <source>
        <dbReference type="ARBA" id="ARBA00022025"/>
    </source>
</evidence>
<dbReference type="Pfam" id="PF00373">
    <property type="entry name" value="FERM_M"/>
    <property type="match status" value="1"/>
</dbReference>
<reference evidence="9" key="1">
    <citation type="submission" date="2017-02" db="UniProtKB">
        <authorList>
            <consortium name="WormBaseParasite"/>
        </authorList>
    </citation>
    <scope>IDENTIFICATION</scope>
</reference>
<dbReference type="FunFam" id="2.30.29.30:FF:000002">
    <property type="entry name" value="Band 4.1-like protein 5 isoform 1"/>
    <property type="match status" value="1"/>
</dbReference>
<dbReference type="SUPFAM" id="SSF50729">
    <property type="entry name" value="PH domain-like"/>
    <property type="match status" value="1"/>
</dbReference>
<dbReference type="SMART" id="SM00295">
    <property type="entry name" value="B41"/>
    <property type="match status" value="1"/>
</dbReference>
<dbReference type="InterPro" id="IPR011993">
    <property type="entry name" value="PH-like_dom_sf"/>
</dbReference>
<dbReference type="GO" id="GO:0016020">
    <property type="term" value="C:membrane"/>
    <property type="evidence" value="ECO:0007669"/>
    <property type="project" value="UniProtKB-ARBA"/>
</dbReference>
<dbReference type="InterPro" id="IPR019748">
    <property type="entry name" value="FERM_central"/>
</dbReference>
<dbReference type="InterPro" id="IPR035963">
    <property type="entry name" value="FERM_2"/>
</dbReference>
<dbReference type="InterPro" id="IPR014847">
    <property type="entry name" value="FA"/>
</dbReference>
<protein>
    <recommendedName>
        <fullName evidence="3">Moesin/ezrin/radixin homolog 1</fullName>
    </recommendedName>
</protein>
<dbReference type="Gene3D" id="3.10.20.90">
    <property type="entry name" value="Phosphatidylinositol 3-kinase Catalytic Subunit, Chain A, domain 1"/>
    <property type="match status" value="1"/>
</dbReference>
<dbReference type="SUPFAM" id="SSF54236">
    <property type="entry name" value="Ubiquitin-like"/>
    <property type="match status" value="1"/>
</dbReference>
<evidence type="ECO:0000256" key="5">
    <source>
        <dbReference type="ARBA" id="ARBA00043944"/>
    </source>
</evidence>
<dbReference type="FunFam" id="1.20.80.10:FF:000003">
    <property type="entry name" value="Tyrosine-protein phosphatase non-receptor type 4"/>
    <property type="match status" value="1"/>
</dbReference>
<dbReference type="SUPFAM" id="SSF47031">
    <property type="entry name" value="Second domain of FERM"/>
    <property type="match status" value="1"/>
</dbReference>
<keyword evidence="4" id="KW-0963">Cytoplasm</keyword>
<dbReference type="SMART" id="SM01196">
    <property type="entry name" value="FERM_C"/>
    <property type="match status" value="1"/>
</dbReference>
<dbReference type="SMART" id="SM01195">
    <property type="entry name" value="FA"/>
    <property type="match status" value="1"/>
</dbReference>
<keyword evidence="8" id="KW-1185">Reference proteome</keyword>
<evidence type="ECO:0000256" key="6">
    <source>
        <dbReference type="SAM" id="MobiDB-lite"/>
    </source>
</evidence>
<dbReference type="PANTHER" id="PTHR23280:SF25">
    <property type="entry name" value="MOESIN_EZRIN_RADIXIN HOMOLOG 1"/>
    <property type="match status" value="1"/>
</dbReference>
<evidence type="ECO:0000256" key="4">
    <source>
        <dbReference type="ARBA" id="ARBA00022490"/>
    </source>
</evidence>